<dbReference type="RefSeq" id="WP_377824181.1">
    <property type="nucleotide sequence ID" value="NZ_JBHSWJ010000002.1"/>
</dbReference>
<dbReference type="GO" id="GO:0016757">
    <property type="term" value="F:glycosyltransferase activity"/>
    <property type="evidence" value="ECO:0007669"/>
    <property type="project" value="UniProtKB-KW"/>
</dbReference>
<evidence type="ECO:0000256" key="1">
    <source>
        <dbReference type="ARBA" id="ARBA00004141"/>
    </source>
</evidence>
<keyword evidence="9" id="KW-1185">Reference proteome</keyword>
<feature type="transmembrane region" description="Helical" evidence="7">
    <location>
        <begin position="38"/>
        <end position="57"/>
    </location>
</feature>
<keyword evidence="6 7" id="KW-0472">Membrane</keyword>
<evidence type="ECO:0000313" key="9">
    <source>
        <dbReference type="Proteomes" id="UP001596356"/>
    </source>
</evidence>
<keyword evidence="3 8" id="KW-0808">Transferase</keyword>
<dbReference type="InterPro" id="IPR050321">
    <property type="entry name" value="Glycosyltr_2/OpgH_subfam"/>
</dbReference>
<feature type="transmembrane region" description="Helical" evidence="7">
    <location>
        <begin position="466"/>
        <end position="485"/>
    </location>
</feature>
<dbReference type="Pfam" id="PF13641">
    <property type="entry name" value="Glyco_tranf_2_3"/>
    <property type="match status" value="1"/>
</dbReference>
<accession>A0ABW2AW74</accession>
<feature type="transmembrane region" description="Helical" evidence="7">
    <location>
        <begin position="12"/>
        <end position="32"/>
    </location>
</feature>
<evidence type="ECO:0000256" key="6">
    <source>
        <dbReference type="ARBA" id="ARBA00023136"/>
    </source>
</evidence>
<feature type="transmembrane region" description="Helical" evidence="7">
    <location>
        <begin position="362"/>
        <end position="378"/>
    </location>
</feature>
<gene>
    <name evidence="8" type="ORF">ACFQBT_15985</name>
</gene>
<dbReference type="PANTHER" id="PTHR43867:SF2">
    <property type="entry name" value="CELLULOSE SYNTHASE CATALYTIC SUBUNIT A [UDP-FORMING]"/>
    <property type="match status" value="1"/>
</dbReference>
<dbReference type="Gene3D" id="3.90.550.10">
    <property type="entry name" value="Spore Coat Polysaccharide Biosynthesis Protein SpsA, Chain A"/>
    <property type="match status" value="1"/>
</dbReference>
<keyword evidence="5 7" id="KW-1133">Transmembrane helix</keyword>
<evidence type="ECO:0000256" key="7">
    <source>
        <dbReference type="SAM" id="Phobius"/>
    </source>
</evidence>
<evidence type="ECO:0000256" key="4">
    <source>
        <dbReference type="ARBA" id="ARBA00022692"/>
    </source>
</evidence>
<sequence length="506" mass="57729">MWLYYGPQHLWFIWLRTVATISAVASLLLFSISTTLLWLFWIPFTVFVMYMALTHYATTRKRRFSRLDHERIVEFWAPESYPSVDVFLPSAGEDLEVLRNTYRHVAAMEYDGRLTVYVLDDGDRAEVRDLAGDFGFEYLVRPNRPHMKKAGNLKYGYEHSDGDLIVIFDADFCPRADFVKQLAPYMDDPSIGIVQSPQYFDTDTSMPWLQRCAGAVQESFYRWAQVSRDYLGAPICVGTCAIYRRAGLQQSGGFAQIGHSEDVHTGVNLLKAGFSTIYVPVILAKGLCPDQMASFISQQYRWCAGSMSLLRDKRFHDSPLKYRQRMCFFTGFGYYISTALGVFILPLPTLVMLWAMPDRVKLSNFFWLIPTFLMYPLIKMIHRSGWGAATLRVYTISSFSHVAAIWHTMRGRTAEWVPTGESRRTSMTSNTISLMIAWTATTNLGMLIGVLHFVDAGYSLVDATPVLVVALLNLNIWVPITVLAWRERRIRLEKARSTALMAPAES</sequence>
<keyword evidence="2 8" id="KW-0328">Glycosyltransferase</keyword>
<feature type="transmembrane region" description="Helical" evidence="7">
    <location>
        <begin position="332"/>
        <end position="356"/>
    </location>
</feature>
<comment type="subcellular location">
    <subcellularLocation>
        <location evidence="1">Membrane</location>
        <topology evidence="1">Multi-pass membrane protein</topology>
    </subcellularLocation>
</comment>
<feature type="transmembrane region" description="Helical" evidence="7">
    <location>
        <begin position="432"/>
        <end position="454"/>
    </location>
</feature>
<organism evidence="8 9">
    <name type="scientific">Branchiibius cervicis</name>
    <dbReference type="NCBI Taxonomy" id="908252"/>
    <lineage>
        <taxon>Bacteria</taxon>
        <taxon>Bacillati</taxon>
        <taxon>Actinomycetota</taxon>
        <taxon>Actinomycetes</taxon>
        <taxon>Micrococcales</taxon>
        <taxon>Dermacoccaceae</taxon>
        <taxon>Branchiibius</taxon>
    </lineage>
</organism>
<dbReference type="EC" id="2.4.-.-" evidence="8"/>
<dbReference type="PANTHER" id="PTHR43867">
    <property type="entry name" value="CELLULOSE SYNTHASE CATALYTIC SUBUNIT A [UDP-FORMING]"/>
    <property type="match status" value="1"/>
</dbReference>
<dbReference type="SUPFAM" id="SSF53448">
    <property type="entry name" value="Nucleotide-diphospho-sugar transferases"/>
    <property type="match status" value="1"/>
</dbReference>
<comment type="caution">
    <text evidence="8">The sequence shown here is derived from an EMBL/GenBank/DDBJ whole genome shotgun (WGS) entry which is preliminary data.</text>
</comment>
<evidence type="ECO:0000313" key="8">
    <source>
        <dbReference type="EMBL" id="MFC6715228.1"/>
    </source>
</evidence>
<name>A0ABW2AW74_9MICO</name>
<dbReference type="CDD" id="cd06421">
    <property type="entry name" value="CESA_CelA_like"/>
    <property type="match status" value="1"/>
</dbReference>
<dbReference type="InterPro" id="IPR029044">
    <property type="entry name" value="Nucleotide-diphossugar_trans"/>
</dbReference>
<keyword evidence="4 7" id="KW-0812">Transmembrane</keyword>
<evidence type="ECO:0000256" key="2">
    <source>
        <dbReference type="ARBA" id="ARBA00022676"/>
    </source>
</evidence>
<reference evidence="9" key="1">
    <citation type="journal article" date="2019" name="Int. J. Syst. Evol. Microbiol.">
        <title>The Global Catalogue of Microorganisms (GCM) 10K type strain sequencing project: providing services to taxonomists for standard genome sequencing and annotation.</title>
        <authorList>
            <consortium name="The Broad Institute Genomics Platform"/>
            <consortium name="The Broad Institute Genome Sequencing Center for Infectious Disease"/>
            <person name="Wu L."/>
            <person name="Ma J."/>
        </authorList>
    </citation>
    <scope>NUCLEOTIDE SEQUENCE [LARGE SCALE GENOMIC DNA]</scope>
    <source>
        <strain evidence="9">NBRC 106593</strain>
    </source>
</reference>
<protein>
    <submittedName>
        <fullName evidence="8">Glycosyltransferase</fullName>
        <ecNumber evidence="8">2.4.-.-</ecNumber>
    </submittedName>
</protein>
<dbReference type="Proteomes" id="UP001596356">
    <property type="component" value="Unassembled WGS sequence"/>
</dbReference>
<evidence type="ECO:0000256" key="5">
    <source>
        <dbReference type="ARBA" id="ARBA00022989"/>
    </source>
</evidence>
<evidence type="ECO:0000256" key="3">
    <source>
        <dbReference type="ARBA" id="ARBA00022679"/>
    </source>
</evidence>
<proteinExistence type="predicted"/>
<dbReference type="EMBL" id="JBHSWJ010000002">
    <property type="protein sequence ID" value="MFC6715228.1"/>
    <property type="molecule type" value="Genomic_DNA"/>
</dbReference>